<organism evidence="2 3">
    <name type="scientific">Lactobacillus phage LfeInf</name>
    <dbReference type="NCBI Taxonomy" id="1567484"/>
    <lineage>
        <taxon>Viruses</taxon>
        <taxon>Duplodnaviria</taxon>
        <taxon>Heunggongvirae</taxon>
        <taxon>Uroviricota</taxon>
        <taxon>Caudoviricetes</taxon>
        <taxon>Herelleviridae</taxon>
        <taxon>Hopescreekvirus</taxon>
        <taxon>Hopescreekvirus LfeInf</taxon>
    </lineage>
</organism>
<feature type="region of interest" description="Disordered" evidence="1">
    <location>
        <begin position="47"/>
        <end position="90"/>
    </location>
</feature>
<dbReference type="KEGG" id="vg:26793895"/>
<keyword evidence="3" id="KW-1185">Reference proteome</keyword>
<evidence type="ECO:0000256" key="1">
    <source>
        <dbReference type="SAM" id="MobiDB-lite"/>
    </source>
</evidence>
<sequence>MASTLILNAYDQNGQLVAQGNPGASSVTLKGIASVDASKYQVAFEDGDGRMSPKVAVGSTAVTGASSPTSASSATSGSASPTSGSGSSTH</sequence>
<reference evidence="3" key="1">
    <citation type="submission" date="2014-10" db="EMBL/GenBank/DDBJ databases">
        <title>Characterization of Lactobacillus fermentum phage vB_S_LfeInf.</title>
        <authorList>
            <person name="Liu M."/>
            <person name="Gill J.J."/>
            <person name="Berry J."/>
            <person name="Young R.III."/>
            <person name="Summer E.J."/>
        </authorList>
    </citation>
    <scope>NUCLEOTIDE SEQUENCE [LARGE SCALE GENOMIC DNA]</scope>
</reference>
<gene>
    <name evidence="2" type="ORF">LfeInf_107</name>
</gene>
<name>A0A0A7NQW7_9CAUD</name>
<protein>
    <submittedName>
        <fullName evidence="2">Uncharacterized protein</fullName>
    </submittedName>
</protein>
<accession>A0A0A7NQW7</accession>
<dbReference type="Proteomes" id="UP000030922">
    <property type="component" value="Segment"/>
</dbReference>
<proteinExistence type="predicted"/>
<feature type="compositionally biased region" description="Low complexity" evidence="1">
    <location>
        <begin position="58"/>
        <end position="90"/>
    </location>
</feature>
<reference evidence="2 3" key="2">
    <citation type="journal article" date="2015" name="Biotechnol. Biofuels">
        <title>Bacteriophage application restores ethanol fermentation characteristics disrupted by Lactobacillus fermentum.</title>
        <authorList>
            <person name="Liu M."/>
            <person name="Bischoff K.M."/>
            <person name="Gill J.J."/>
            <person name="Mire-Criscione M.D."/>
            <person name="Berry J.D."/>
            <person name="Young R."/>
            <person name="Summer E.J."/>
        </authorList>
    </citation>
    <scope>NUCLEOTIDE SEQUENCE [LARGE SCALE GENOMIC DNA]</scope>
</reference>
<dbReference type="RefSeq" id="YP_009222345.1">
    <property type="nucleotide sequence ID" value="NC_029058.1"/>
</dbReference>
<evidence type="ECO:0000313" key="2">
    <source>
        <dbReference type="EMBL" id="AIZ94733.1"/>
    </source>
</evidence>
<evidence type="ECO:0000313" key="3">
    <source>
        <dbReference type="Proteomes" id="UP000030922"/>
    </source>
</evidence>
<dbReference type="EMBL" id="KP054477">
    <property type="protein sequence ID" value="AIZ94733.1"/>
    <property type="molecule type" value="Genomic_DNA"/>
</dbReference>
<dbReference type="GeneID" id="26793895"/>